<sequence>MKVLYCTSVFLDYRIPFFKRLVKLFNGEFYVMYSPKRYQLIHREDLVEKIHQELGENAIAFKGDHLFCTKEMSFKRMSYEHGKKIPITRGLIKAVGKVKPDVLITEGFFQWTPLVTLYATLRRIPVYMGYERTPWTERNSTFLHKWHRKFTDIFMTGYLVNGSETKKYLESLNIKREKIHITGMSADSAGLANAIRDLDHGADYKLLKELKEKKEKVIVYSCSLRPLIYLFIGQIVERKGIKFLLNAWEKHIKVYPNDILLLVGKGDLLENFQKLYADEKSIVFTGRVSYSNIYKYYAAADVFINPTIEDNWSLVIPEAMACGLPVTTSIYNGCHVELIKEGVNGFIFDTFKEETIVTALGHFHGRDLQAMGKASVEIEREFDTEHCAQREFDAIMKK</sequence>
<proteinExistence type="predicted"/>
<evidence type="ECO:0000313" key="1">
    <source>
        <dbReference type="EMBL" id="RHK18433.1"/>
    </source>
</evidence>
<evidence type="ECO:0000313" key="2">
    <source>
        <dbReference type="Proteomes" id="UP000285503"/>
    </source>
</evidence>
<keyword evidence="1" id="KW-0808">Transferase</keyword>
<dbReference type="EMBL" id="QRNE01000230">
    <property type="protein sequence ID" value="RHK18433.1"/>
    <property type="molecule type" value="Genomic_DNA"/>
</dbReference>
<reference evidence="1 2" key="1">
    <citation type="submission" date="2018-08" db="EMBL/GenBank/DDBJ databases">
        <title>A genome reference for cultivated species of the human gut microbiota.</title>
        <authorList>
            <person name="Zou Y."/>
            <person name="Xue W."/>
            <person name="Luo G."/>
        </authorList>
    </citation>
    <scope>NUCLEOTIDE SEQUENCE [LARGE SCALE GENOMIC DNA]</scope>
    <source>
        <strain evidence="1 2">AF46-11NS</strain>
    </source>
</reference>
<dbReference type="Gene3D" id="3.40.50.2000">
    <property type="entry name" value="Glycogen Phosphorylase B"/>
    <property type="match status" value="2"/>
</dbReference>
<organism evidence="1 2">
    <name type="scientific">Bacteroides xylanisolvens</name>
    <dbReference type="NCBI Taxonomy" id="371601"/>
    <lineage>
        <taxon>Bacteria</taxon>
        <taxon>Pseudomonadati</taxon>
        <taxon>Bacteroidota</taxon>
        <taxon>Bacteroidia</taxon>
        <taxon>Bacteroidales</taxon>
        <taxon>Bacteroidaceae</taxon>
        <taxon>Bacteroides</taxon>
    </lineage>
</organism>
<dbReference type="AlphaFoldDB" id="A0A1Y4VE25"/>
<protein>
    <submittedName>
        <fullName evidence="1">Glycosyltransferase</fullName>
    </submittedName>
</protein>
<accession>A0A1Y4VE25</accession>
<dbReference type="CDD" id="cd03801">
    <property type="entry name" value="GT4_PimA-like"/>
    <property type="match status" value="1"/>
</dbReference>
<dbReference type="Proteomes" id="UP000285503">
    <property type="component" value="Unassembled WGS sequence"/>
</dbReference>
<dbReference type="PANTHER" id="PTHR45947:SF3">
    <property type="entry name" value="SULFOQUINOVOSYL TRANSFERASE SQD2"/>
    <property type="match status" value="1"/>
</dbReference>
<gene>
    <name evidence="1" type="ORF">DW075_23485</name>
</gene>
<dbReference type="PANTHER" id="PTHR45947">
    <property type="entry name" value="SULFOQUINOVOSYL TRANSFERASE SQD2"/>
    <property type="match status" value="1"/>
</dbReference>
<dbReference type="Pfam" id="PF13692">
    <property type="entry name" value="Glyco_trans_1_4"/>
    <property type="match status" value="1"/>
</dbReference>
<dbReference type="GO" id="GO:0016757">
    <property type="term" value="F:glycosyltransferase activity"/>
    <property type="evidence" value="ECO:0007669"/>
    <property type="project" value="TreeGrafter"/>
</dbReference>
<dbReference type="RefSeq" id="WP_087322505.1">
    <property type="nucleotide sequence ID" value="NZ_NFLX01000019.1"/>
</dbReference>
<dbReference type="InterPro" id="IPR050194">
    <property type="entry name" value="Glycosyltransferase_grp1"/>
</dbReference>
<dbReference type="SUPFAM" id="SSF53756">
    <property type="entry name" value="UDP-Glycosyltransferase/glycogen phosphorylase"/>
    <property type="match status" value="1"/>
</dbReference>
<name>A0A1Y4VE25_9BACE</name>
<comment type="caution">
    <text evidence="1">The sequence shown here is derived from an EMBL/GenBank/DDBJ whole genome shotgun (WGS) entry which is preliminary data.</text>
</comment>